<proteinExistence type="predicted"/>
<accession>A0A5C3PP07</accession>
<keyword evidence="2" id="KW-0812">Transmembrane</keyword>
<protein>
    <submittedName>
        <fullName evidence="3">Uncharacterized protein</fullName>
    </submittedName>
</protein>
<reference evidence="3 4" key="1">
    <citation type="journal article" date="2019" name="Nat. Ecol. Evol.">
        <title>Megaphylogeny resolves global patterns of mushroom evolution.</title>
        <authorList>
            <person name="Varga T."/>
            <person name="Krizsan K."/>
            <person name="Foldi C."/>
            <person name="Dima B."/>
            <person name="Sanchez-Garcia M."/>
            <person name="Sanchez-Ramirez S."/>
            <person name="Szollosi G.J."/>
            <person name="Szarkandi J.G."/>
            <person name="Papp V."/>
            <person name="Albert L."/>
            <person name="Andreopoulos W."/>
            <person name="Angelini C."/>
            <person name="Antonin V."/>
            <person name="Barry K.W."/>
            <person name="Bougher N.L."/>
            <person name="Buchanan P."/>
            <person name="Buyck B."/>
            <person name="Bense V."/>
            <person name="Catcheside P."/>
            <person name="Chovatia M."/>
            <person name="Cooper J."/>
            <person name="Damon W."/>
            <person name="Desjardin D."/>
            <person name="Finy P."/>
            <person name="Geml J."/>
            <person name="Haridas S."/>
            <person name="Hughes K."/>
            <person name="Justo A."/>
            <person name="Karasinski D."/>
            <person name="Kautmanova I."/>
            <person name="Kiss B."/>
            <person name="Kocsube S."/>
            <person name="Kotiranta H."/>
            <person name="LaButti K.M."/>
            <person name="Lechner B.E."/>
            <person name="Liimatainen K."/>
            <person name="Lipzen A."/>
            <person name="Lukacs Z."/>
            <person name="Mihaltcheva S."/>
            <person name="Morgado L.N."/>
            <person name="Niskanen T."/>
            <person name="Noordeloos M.E."/>
            <person name="Ohm R.A."/>
            <person name="Ortiz-Santana B."/>
            <person name="Ovrebo C."/>
            <person name="Racz N."/>
            <person name="Riley R."/>
            <person name="Savchenko A."/>
            <person name="Shiryaev A."/>
            <person name="Soop K."/>
            <person name="Spirin V."/>
            <person name="Szebenyi C."/>
            <person name="Tomsovsky M."/>
            <person name="Tulloss R.E."/>
            <person name="Uehling J."/>
            <person name="Grigoriev I.V."/>
            <person name="Vagvolgyi C."/>
            <person name="Papp T."/>
            <person name="Martin F.M."/>
            <person name="Miettinen O."/>
            <person name="Hibbett D.S."/>
            <person name="Nagy L.G."/>
        </authorList>
    </citation>
    <scope>NUCLEOTIDE SEQUENCE [LARGE SCALE GENOMIC DNA]</scope>
    <source>
        <strain evidence="3 4">HHB13444</strain>
    </source>
</reference>
<dbReference type="EMBL" id="ML211020">
    <property type="protein sequence ID" value="TFK91435.1"/>
    <property type="molecule type" value="Genomic_DNA"/>
</dbReference>
<dbReference type="STRING" id="1314778.A0A5C3PP07"/>
<evidence type="ECO:0000313" key="4">
    <source>
        <dbReference type="Proteomes" id="UP000308197"/>
    </source>
</evidence>
<sequence>MRVLQLVPGAIFSALRAYALGRSKLVGLVVLTLSLAPVGANLVHFGFDPIGENYPIFGCEWSDSVTDAINQRYGSRRCISYVTDDIEGVVILISRVPLIVADMLLIYITWTKLNSRRALGSKRLSLSDILFRDGTTYFIVLFILNVLHLVLSESALFGFPETVGISDVTLFTGPLSSLLVSRFLLDLQEADRMVVGLDVDNPLYFSTRNPWDDTTSFISSLGAFINPDLPPLSEDDYESESHMVSRTHGEEEGGAQASDFPASSPLCPP</sequence>
<feature type="compositionally biased region" description="Basic and acidic residues" evidence="1">
    <location>
        <begin position="239"/>
        <end position="251"/>
    </location>
</feature>
<name>A0A5C3PP07_9APHY</name>
<feature type="transmembrane region" description="Helical" evidence="2">
    <location>
        <begin position="89"/>
        <end position="108"/>
    </location>
</feature>
<dbReference type="Proteomes" id="UP000308197">
    <property type="component" value="Unassembled WGS sequence"/>
</dbReference>
<keyword evidence="4" id="KW-1185">Reference proteome</keyword>
<feature type="region of interest" description="Disordered" evidence="1">
    <location>
        <begin position="230"/>
        <end position="269"/>
    </location>
</feature>
<gene>
    <name evidence="3" type="ORF">K466DRAFT_660052</name>
</gene>
<keyword evidence="2" id="KW-0472">Membrane</keyword>
<keyword evidence="2" id="KW-1133">Transmembrane helix</keyword>
<feature type="transmembrane region" description="Helical" evidence="2">
    <location>
        <begin position="129"/>
        <end position="151"/>
    </location>
</feature>
<evidence type="ECO:0000313" key="3">
    <source>
        <dbReference type="EMBL" id="TFK91435.1"/>
    </source>
</evidence>
<dbReference type="InParanoid" id="A0A5C3PP07"/>
<organism evidence="3 4">
    <name type="scientific">Polyporus arcularius HHB13444</name>
    <dbReference type="NCBI Taxonomy" id="1314778"/>
    <lineage>
        <taxon>Eukaryota</taxon>
        <taxon>Fungi</taxon>
        <taxon>Dikarya</taxon>
        <taxon>Basidiomycota</taxon>
        <taxon>Agaricomycotina</taxon>
        <taxon>Agaricomycetes</taxon>
        <taxon>Polyporales</taxon>
        <taxon>Polyporaceae</taxon>
        <taxon>Polyporus</taxon>
    </lineage>
</organism>
<dbReference type="AlphaFoldDB" id="A0A5C3PP07"/>
<evidence type="ECO:0000256" key="2">
    <source>
        <dbReference type="SAM" id="Phobius"/>
    </source>
</evidence>
<evidence type="ECO:0000256" key="1">
    <source>
        <dbReference type="SAM" id="MobiDB-lite"/>
    </source>
</evidence>